<proteinExistence type="predicted"/>
<dbReference type="SUPFAM" id="SSF52540">
    <property type="entry name" value="P-loop containing nucleoside triphosphate hydrolases"/>
    <property type="match status" value="1"/>
</dbReference>
<gene>
    <name evidence="1" type="ORF">P73_0011</name>
</gene>
<dbReference type="Proteomes" id="UP000031521">
    <property type="component" value="Chromosome"/>
</dbReference>
<accession>A0A0B5DVF3</accession>
<dbReference type="KEGG" id="cid:P73_0011"/>
<keyword evidence="2" id="KW-1185">Reference proteome</keyword>
<evidence type="ECO:0008006" key="3">
    <source>
        <dbReference type="Google" id="ProtNLM"/>
    </source>
</evidence>
<evidence type="ECO:0000313" key="1">
    <source>
        <dbReference type="EMBL" id="AJE44726.1"/>
    </source>
</evidence>
<evidence type="ECO:0000313" key="2">
    <source>
        <dbReference type="Proteomes" id="UP000031521"/>
    </source>
</evidence>
<dbReference type="RefSeq" id="WP_052452957.1">
    <property type="nucleotide sequence ID" value="NZ_CP004393.1"/>
</dbReference>
<sequence>MAHLLLHIGAHKTGTTYVQRTLFRNRARLAEAGVFYPDLGPNPAHHVLTAKWIPDPAFARCLAGAGGIDALWHRVVTGYADREGTLILSGEPFSRLAPARVDFAELAEMVRPFASVRLVYVVRDQVGLIQSVWQQVVKSGRMPNLANFVDHAIAEGLASGVPVDHGLVLDQVTRGFAPERITFLDYRSARRHPGGVLAAILAAAGLDGLCDGLEAPPPGDRNSSPPPLAHALAARIARPGPATPRLIDTVERVLADHFGARPRSALTLSQIAAIREGFAGRNAALAQRIRAVQPDFALSPDPVETEELVTPHHVAAPVALDIARALYRAKPPPVR</sequence>
<protein>
    <recommendedName>
        <fullName evidence="3">Sulfotransferase domain-containing protein</fullName>
    </recommendedName>
</protein>
<organism evidence="1 2">
    <name type="scientific">Celeribacter indicus</name>
    <dbReference type="NCBI Taxonomy" id="1208324"/>
    <lineage>
        <taxon>Bacteria</taxon>
        <taxon>Pseudomonadati</taxon>
        <taxon>Pseudomonadota</taxon>
        <taxon>Alphaproteobacteria</taxon>
        <taxon>Rhodobacterales</taxon>
        <taxon>Roseobacteraceae</taxon>
        <taxon>Celeribacter</taxon>
    </lineage>
</organism>
<dbReference type="OrthoDB" id="7540582at2"/>
<reference evidence="1 2" key="1">
    <citation type="journal article" date="2014" name="Int. J. Syst. Evol. Microbiol.">
        <title>Celeribacter indicus sp. nov., a polycyclic aromatic hydrocarbon-degrading bacterium from deep-sea sediment and reclassification of Huaishuia halophila as Celeribacter halophilus comb. nov.</title>
        <authorList>
            <person name="Lai Q."/>
            <person name="Cao J."/>
            <person name="Yuan J."/>
            <person name="Li F."/>
            <person name="Shao Z."/>
        </authorList>
    </citation>
    <scope>NUCLEOTIDE SEQUENCE [LARGE SCALE GENOMIC DNA]</scope>
    <source>
        <strain evidence="1">P73</strain>
    </source>
</reference>
<dbReference type="HOGENOM" id="CLU_833405_0_0_5"/>
<name>A0A0B5DVF3_9RHOB</name>
<dbReference type="STRING" id="1208324.P73_0011"/>
<dbReference type="EMBL" id="CP004393">
    <property type="protein sequence ID" value="AJE44726.1"/>
    <property type="molecule type" value="Genomic_DNA"/>
</dbReference>
<dbReference type="Gene3D" id="3.40.50.300">
    <property type="entry name" value="P-loop containing nucleotide triphosphate hydrolases"/>
    <property type="match status" value="1"/>
</dbReference>
<dbReference type="InterPro" id="IPR027417">
    <property type="entry name" value="P-loop_NTPase"/>
</dbReference>
<dbReference type="AlphaFoldDB" id="A0A0B5DVF3"/>